<feature type="non-terminal residue" evidence="1">
    <location>
        <position position="1"/>
    </location>
</feature>
<dbReference type="EMBL" id="SNRW01050088">
    <property type="protein sequence ID" value="KAA6309820.1"/>
    <property type="molecule type" value="Genomic_DNA"/>
</dbReference>
<protein>
    <submittedName>
        <fullName evidence="1">Uncharacterized protein</fullName>
    </submittedName>
</protein>
<comment type="caution">
    <text evidence="1">The sequence shown here is derived from an EMBL/GenBank/DDBJ whole genome shotgun (WGS) entry which is preliminary data.</text>
</comment>
<dbReference type="AlphaFoldDB" id="A0A5J4PLZ9"/>
<accession>A0A5J4PLZ9</accession>
<proteinExistence type="predicted"/>
<evidence type="ECO:0000313" key="2">
    <source>
        <dbReference type="Proteomes" id="UP000324800"/>
    </source>
</evidence>
<organism evidence="1 2">
    <name type="scientific">Streblomastix strix</name>
    <dbReference type="NCBI Taxonomy" id="222440"/>
    <lineage>
        <taxon>Eukaryota</taxon>
        <taxon>Metamonada</taxon>
        <taxon>Preaxostyla</taxon>
        <taxon>Oxymonadida</taxon>
        <taxon>Streblomastigidae</taxon>
        <taxon>Streblomastix</taxon>
    </lineage>
</organism>
<gene>
    <name evidence="1" type="ORF">EZS28_056432</name>
</gene>
<dbReference type="Proteomes" id="UP000324800">
    <property type="component" value="Unassembled WGS sequence"/>
</dbReference>
<evidence type="ECO:0000313" key="1">
    <source>
        <dbReference type="EMBL" id="KAA6309820.1"/>
    </source>
</evidence>
<reference evidence="1 2" key="1">
    <citation type="submission" date="2019-03" db="EMBL/GenBank/DDBJ databases">
        <title>Single cell metagenomics reveals metabolic interactions within the superorganism composed of flagellate Streblomastix strix and complex community of Bacteroidetes bacteria on its surface.</title>
        <authorList>
            <person name="Treitli S.C."/>
            <person name="Kolisko M."/>
            <person name="Husnik F."/>
            <person name="Keeling P."/>
            <person name="Hampl V."/>
        </authorList>
    </citation>
    <scope>NUCLEOTIDE SEQUENCE [LARGE SCALE GENOMIC DNA]</scope>
    <source>
        <strain evidence="1">ST1C</strain>
    </source>
</reference>
<sequence length="153" mass="17364">SLVIPYNPENTLRSDTSILIGQGQLCISRFFNPLTHAYAISSLILSMVPSSVICHPNSLIFTLPSNRCVKCIVLDNIEIDIFGQMFKYKEHGGMEQNELVQNRVVGPNSSFRETKNNKRETLKYEAINDWANMIQNEQYGRMADMAGKKADEF</sequence>
<name>A0A5J4PLZ9_9EUKA</name>